<comment type="caution">
    <text evidence="5">The sequence shown here is derived from an EMBL/GenBank/DDBJ whole genome shotgun (WGS) entry which is preliminary data.</text>
</comment>
<dbReference type="PANTHER" id="PTHR43205:SF42">
    <property type="entry name" value="ALCOHOL DEHYDROGENASE, ZINC-CONTAINING (AFU_ORTHOLOGUE AFUA_7G04530)"/>
    <property type="match status" value="1"/>
</dbReference>
<keyword evidence="1" id="KW-0560">Oxidoreductase</keyword>
<dbReference type="SMART" id="SM00829">
    <property type="entry name" value="PKS_ER"/>
    <property type="match status" value="1"/>
</dbReference>
<protein>
    <recommendedName>
        <fullName evidence="2">Dehydrogenase FUB6</fullName>
    </recommendedName>
    <alternativeName>
        <fullName evidence="3">Fusaric acid biosynthesis protein 6</fullName>
    </alternativeName>
</protein>
<proteinExistence type="predicted"/>
<dbReference type="InterPro" id="IPR045010">
    <property type="entry name" value="MDR_fam"/>
</dbReference>
<dbReference type="InterPro" id="IPR036291">
    <property type="entry name" value="NAD(P)-bd_dom_sf"/>
</dbReference>
<gene>
    <name evidence="5" type="ORF">B0H67DRAFT_481832</name>
</gene>
<dbReference type="EMBL" id="JAUKUA010000002">
    <property type="protein sequence ID" value="KAK0725459.1"/>
    <property type="molecule type" value="Genomic_DNA"/>
</dbReference>
<dbReference type="FunFam" id="3.40.50.720:FF:000121">
    <property type="entry name" value="Prostaglandin reductase 2"/>
    <property type="match status" value="1"/>
</dbReference>
<evidence type="ECO:0000256" key="2">
    <source>
        <dbReference type="ARBA" id="ARBA00069006"/>
    </source>
</evidence>
<dbReference type="Proteomes" id="UP001172102">
    <property type="component" value="Unassembled WGS sequence"/>
</dbReference>
<dbReference type="Gene3D" id="3.40.50.720">
    <property type="entry name" value="NAD(P)-binding Rossmann-like Domain"/>
    <property type="match status" value="1"/>
</dbReference>
<dbReference type="InterPro" id="IPR013149">
    <property type="entry name" value="ADH-like_C"/>
</dbReference>
<dbReference type="Pfam" id="PF16884">
    <property type="entry name" value="ADH_N_2"/>
    <property type="match status" value="1"/>
</dbReference>
<organism evidence="5 6">
    <name type="scientific">Lasiosphaeris hirsuta</name>
    <dbReference type="NCBI Taxonomy" id="260670"/>
    <lineage>
        <taxon>Eukaryota</taxon>
        <taxon>Fungi</taxon>
        <taxon>Dikarya</taxon>
        <taxon>Ascomycota</taxon>
        <taxon>Pezizomycotina</taxon>
        <taxon>Sordariomycetes</taxon>
        <taxon>Sordariomycetidae</taxon>
        <taxon>Sordariales</taxon>
        <taxon>Lasiosphaeriaceae</taxon>
        <taxon>Lasiosphaeris</taxon>
    </lineage>
</organism>
<dbReference type="GO" id="GO:0016628">
    <property type="term" value="F:oxidoreductase activity, acting on the CH-CH group of donors, NAD or NADP as acceptor"/>
    <property type="evidence" value="ECO:0007669"/>
    <property type="project" value="InterPro"/>
</dbReference>
<dbReference type="AlphaFoldDB" id="A0AA40B0Q8"/>
<evidence type="ECO:0000256" key="1">
    <source>
        <dbReference type="ARBA" id="ARBA00023002"/>
    </source>
</evidence>
<dbReference type="PANTHER" id="PTHR43205">
    <property type="entry name" value="PROSTAGLANDIN REDUCTASE"/>
    <property type="match status" value="1"/>
</dbReference>
<dbReference type="InterPro" id="IPR020843">
    <property type="entry name" value="ER"/>
</dbReference>
<evidence type="ECO:0000313" key="5">
    <source>
        <dbReference type="EMBL" id="KAK0725459.1"/>
    </source>
</evidence>
<dbReference type="InterPro" id="IPR041694">
    <property type="entry name" value="ADH_N_2"/>
</dbReference>
<dbReference type="SUPFAM" id="SSF51735">
    <property type="entry name" value="NAD(P)-binding Rossmann-fold domains"/>
    <property type="match status" value="1"/>
</dbReference>
<feature type="domain" description="Enoyl reductase (ER)" evidence="4">
    <location>
        <begin position="21"/>
        <end position="337"/>
    </location>
</feature>
<dbReference type="SUPFAM" id="SSF50129">
    <property type="entry name" value="GroES-like"/>
    <property type="match status" value="1"/>
</dbReference>
<dbReference type="Gene3D" id="3.90.180.10">
    <property type="entry name" value="Medium-chain alcohol dehydrogenases, catalytic domain"/>
    <property type="match status" value="1"/>
</dbReference>
<sequence>MSRQSIQMELAERPETNIIPGQTFRLVSGPAPTAADLQDGQLLVESLYISLDPAMRGWLQDRPSYLPPVQIGEVMRAGAIARVLASKSAVAAPGDIVSAFLGFAEVGILPEAAVQKAFPLPPNGKVTDLLGVLGFTGMTAYFGMTKIGKPKQGETVVVTAAAGATGSVAAQIAKINGARVIGTAGSEEKVGWLKEELGLDVALNYKDPDFQKKFKEATPDLIDVFFDNVGGEQLDMALARANKFSRFVICGGISQYNKTEPQGPKNFLNVITQRIHIEGFIVLDYATEFGTALEQLAQWLAEGKIQRKETIVKGGIKAAEEALVSLFTGQNTGKLMIEVKNPEGDSKL</sequence>
<evidence type="ECO:0000256" key="3">
    <source>
        <dbReference type="ARBA" id="ARBA00083301"/>
    </source>
</evidence>
<evidence type="ECO:0000259" key="4">
    <source>
        <dbReference type="SMART" id="SM00829"/>
    </source>
</evidence>
<name>A0AA40B0Q8_9PEZI</name>
<reference evidence="5" key="1">
    <citation type="submission" date="2023-06" db="EMBL/GenBank/DDBJ databases">
        <title>Genome-scale phylogeny and comparative genomics of the fungal order Sordariales.</title>
        <authorList>
            <consortium name="Lawrence Berkeley National Laboratory"/>
            <person name="Hensen N."/>
            <person name="Bonometti L."/>
            <person name="Westerberg I."/>
            <person name="Brannstrom I.O."/>
            <person name="Guillou S."/>
            <person name="Cros-Aarteil S."/>
            <person name="Calhoun S."/>
            <person name="Haridas S."/>
            <person name="Kuo A."/>
            <person name="Mondo S."/>
            <person name="Pangilinan J."/>
            <person name="Riley R."/>
            <person name="Labutti K."/>
            <person name="Andreopoulos B."/>
            <person name="Lipzen A."/>
            <person name="Chen C."/>
            <person name="Yanf M."/>
            <person name="Daum C."/>
            <person name="Ng V."/>
            <person name="Clum A."/>
            <person name="Steindorff A."/>
            <person name="Ohm R."/>
            <person name="Martin F."/>
            <person name="Silar P."/>
            <person name="Natvig D."/>
            <person name="Lalanne C."/>
            <person name="Gautier V."/>
            <person name="Ament-Velasquez S.L."/>
            <person name="Kruys A."/>
            <person name="Hutchinson M.I."/>
            <person name="Powell A.J."/>
            <person name="Barry K."/>
            <person name="Miller A.N."/>
            <person name="Grigoriev I.V."/>
            <person name="Debuchy R."/>
            <person name="Gladieux P."/>
            <person name="Thoren M.H."/>
            <person name="Johannesson H."/>
        </authorList>
    </citation>
    <scope>NUCLEOTIDE SEQUENCE</scope>
    <source>
        <strain evidence="5">SMH4607-1</strain>
    </source>
</reference>
<accession>A0AA40B0Q8</accession>
<keyword evidence="6" id="KW-1185">Reference proteome</keyword>
<evidence type="ECO:0000313" key="6">
    <source>
        <dbReference type="Proteomes" id="UP001172102"/>
    </source>
</evidence>
<dbReference type="Pfam" id="PF00107">
    <property type="entry name" value="ADH_zinc_N"/>
    <property type="match status" value="1"/>
</dbReference>
<dbReference type="CDD" id="cd05288">
    <property type="entry name" value="PGDH"/>
    <property type="match status" value="1"/>
</dbReference>
<dbReference type="InterPro" id="IPR011032">
    <property type="entry name" value="GroES-like_sf"/>
</dbReference>